<evidence type="ECO:0000256" key="6">
    <source>
        <dbReference type="ARBA" id="ARBA00022918"/>
    </source>
</evidence>
<keyword evidence="4" id="KW-0255">Endonuclease</keyword>
<accession>A0AAD7LPL3</accession>
<keyword evidence="2" id="KW-0548">Nucleotidyltransferase</keyword>
<dbReference type="Gene3D" id="1.10.340.70">
    <property type="match status" value="1"/>
</dbReference>
<dbReference type="SUPFAM" id="SSF53098">
    <property type="entry name" value="Ribonuclease H-like"/>
    <property type="match status" value="1"/>
</dbReference>
<dbReference type="Pfam" id="PF17921">
    <property type="entry name" value="Integrase_H2C2"/>
    <property type="match status" value="1"/>
</dbReference>
<name>A0AAD7LPL3_QUISA</name>
<evidence type="ECO:0000256" key="4">
    <source>
        <dbReference type="ARBA" id="ARBA00022759"/>
    </source>
</evidence>
<dbReference type="InterPro" id="IPR050951">
    <property type="entry name" value="Retrovirus_Pol_polyprotein"/>
</dbReference>
<protein>
    <submittedName>
        <fullName evidence="9">Retrotransposon protein, putative, Ty3-gypsy subclass</fullName>
    </submittedName>
</protein>
<evidence type="ECO:0000313" key="9">
    <source>
        <dbReference type="EMBL" id="KAJ7961989.1"/>
    </source>
</evidence>
<evidence type="ECO:0000313" key="10">
    <source>
        <dbReference type="Proteomes" id="UP001163823"/>
    </source>
</evidence>
<dbReference type="AlphaFoldDB" id="A0AAD7LPL3"/>
<evidence type="ECO:0000259" key="7">
    <source>
        <dbReference type="Pfam" id="PF17917"/>
    </source>
</evidence>
<keyword evidence="6" id="KW-0695">RNA-directed DNA polymerase</keyword>
<dbReference type="EMBL" id="JARAOO010000007">
    <property type="protein sequence ID" value="KAJ7961989.1"/>
    <property type="molecule type" value="Genomic_DNA"/>
</dbReference>
<dbReference type="InterPro" id="IPR041588">
    <property type="entry name" value="Integrase_H2C2"/>
</dbReference>
<dbReference type="GO" id="GO:0004519">
    <property type="term" value="F:endonuclease activity"/>
    <property type="evidence" value="ECO:0007669"/>
    <property type="project" value="UniProtKB-KW"/>
</dbReference>
<keyword evidence="10" id="KW-1185">Reference proteome</keyword>
<organism evidence="9 10">
    <name type="scientific">Quillaja saponaria</name>
    <name type="common">Soap bark tree</name>
    <dbReference type="NCBI Taxonomy" id="32244"/>
    <lineage>
        <taxon>Eukaryota</taxon>
        <taxon>Viridiplantae</taxon>
        <taxon>Streptophyta</taxon>
        <taxon>Embryophyta</taxon>
        <taxon>Tracheophyta</taxon>
        <taxon>Spermatophyta</taxon>
        <taxon>Magnoliopsida</taxon>
        <taxon>eudicotyledons</taxon>
        <taxon>Gunneridae</taxon>
        <taxon>Pentapetalae</taxon>
        <taxon>rosids</taxon>
        <taxon>fabids</taxon>
        <taxon>Fabales</taxon>
        <taxon>Quillajaceae</taxon>
        <taxon>Quillaja</taxon>
    </lineage>
</organism>
<evidence type="ECO:0000256" key="2">
    <source>
        <dbReference type="ARBA" id="ARBA00022695"/>
    </source>
</evidence>
<dbReference type="PANTHER" id="PTHR37984">
    <property type="entry name" value="PROTEIN CBG26694"/>
    <property type="match status" value="1"/>
</dbReference>
<dbReference type="InterPro" id="IPR012337">
    <property type="entry name" value="RNaseH-like_sf"/>
</dbReference>
<dbReference type="InterPro" id="IPR036397">
    <property type="entry name" value="RNaseH_sf"/>
</dbReference>
<keyword evidence="1" id="KW-0808">Transferase</keyword>
<comment type="caution">
    <text evidence="9">The sequence shown here is derived from an EMBL/GenBank/DDBJ whole genome shotgun (WGS) entry which is preliminary data.</text>
</comment>
<dbReference type="Pfam" id="PF17917">
    <property type="entry name" value="RT_RNaseH"/>
    <property type="match status" value="1"/>
</dbReference>
<proteinExistence type="predicted"/>
<dbReference type="SUPFAM" id="SSF56672">
    <property type="entry name" value="DNA/RNA polymerases"/>
    <property type="match status" value="1"/>
</dbReference>
<dbReference type="GO" id="GO:0016787">
    <property type="term" value="F:hydrolase activity"/>
    <property type="evidence" value="ECO:0007669"/>
    <property type="project" value="UniProtKB-KW"/>
</dbReference>
<dbReference type="Gene3D" id="3.30.420.10">
    <property type="entry name" value="Ribonuclease H-like superfamily/Ribonuclease H"/>
    <property type="match status" value="1"/>
</dbReference>
<dbReference type="InterPro" id="IPR041373">
    <property type="entry name" value="RT_RNaseH"/>
</dbReference>
<dbReference type="GO" id="GO:0003964">
    <property type="term" value="F:RNA-directed DNA polymerase activity"/>
    <property type="evidence" value="ECO:0007669"/>
    <property type="project" value="UniProtKB-KW"/>
</dbReference>
<dbReference type="CDD" id="cd09274">
    <property type="entry name" value="RNase_HI_RT_Ty3"/>
    <property type="match status" value="1"/>
</dbReference>
<dbReference type="Proteomes" id="UP001163823">
    <property type="component" value="Chromosome 7"/>
</dbReference>
<evidence type="ECO:0000256" key="3">
    <source>
        <dbReference type="ARBA" id="ARBA00022722"/>
    </source>
</evidence>
<feature type="domain" description="Reverse transcriptase RNase H-like" evidence="7">
    <location>
        <begin position="2"/>
        <end position="52"/>
    </location>
</feature>
<keyword evidence="5" id="KW-0378">Hydrolase</keyword>
<dbReference type="FunFam" id="1.10.340.70:FF:000001">
    <property type="entry name" value="Retrovirus-related Pol polyprotein from transposon gypsy-like Protein"/>
    <property type="match status" value="1"/>
</dbReference>
<sequence>MATVIFALKIWRHYLYGKTFEIFTDHKSLKCIFDQKELNLRQRRWIELLEDYDCSISYHPRKANVVADALSRKSMGSLSYLSAVRSQVVKELQQCMAEGVKFEVSPQGILLAHVQVQVDSEGLLRYGDRMVVPPDQELRRKILEAAHCSSYARHLGSSKMYQDLRKFYWWKGIKKDVADFVSKCLVCQQVKAEHQRPAGMLQKLDVSEWKWEKVTMDFVSGLPKTLRGFDSIWVIVDRLTKSAHFLPVKTTYSAHQYAKLYLGRDYFITWGTSLYYI</sequence>
<feature type="domain" description="Integrase zinc-binding" evidence="8">
    <location>
        <begin position="135"/>
        <end position="192"/>
    </location>
</feature>
<dbReference type="GO" id="GO:0003676">
    <property type="term" value="F:nucleic acid binding"/>
    <property type="evidence" value="ECO:0007669"/>
    <property type="project" value="InterPro"/>
</dbReference>
<evidence type="ECO:0000256" key="1">
    <source>
        <dbReference type="ARBA" id="ARBA00022679"/>
    </source>
</evidence>
<evidence type="ECO:0000259" key="8">
    <source>
        <dbReference type="Pfam" id="PF17921"/>
    </source>
</evidence>
<evidence type="ECO:0000256" key="5">
    <source>
        <dbReference type="ARBA" id="ARBA00022801"/>
    </source>
</evidence>
<dbReference type="InterPro" id="IPR043502">
    <property type="entry name" value="DNA/RNA_pol_sf"/>
</dbReference>
<keyword evidence="3" id="KW-0540">Nuclease</keyword>
<gene>
    <name evidence="9" type="ORF">O6P43_017276</name>
</gene>
<dbReference type="PANTHER" id="PTHR37984:SF5">
    <property type="entry name" value="PROTEIN NYNRIN-LIKE"/>
    <property type="match status" value="1"/>
</dbReference>
<reference evidence="9" key="1">
    <citation type="journal article" date="2023" name="Science">
        <title>Elucidation of the pathway for biosynthesis of saponin adjuvants from the soapbark tree.</title>
        <authorList>
            <person name="Reed J."/>
            <person name="Orme A."/>
            <person name="El-Demerdash A."/>
            <person name="Owen C."/>
            <person name="Martin L.B.B."/>
            <person name="Misra R.C."/>
            <person name="Kikuchi S."/>
            <person name="Rejzek M."/>
            <person name="Martin A.C."/>
            <person name="Harkess A."/>
            <person name="Leebens-Mack J."/>
            <person name="Louveau T."/>
            <person name="Stephenson M.J."/>
            <person name="Osbourn A."/>
        </authorList>
    </citation>
    <scope>NUCLEOTIDE SEQUENCE</scope>
    <source>
        <strain evidence="9">S10</strain>
    </source>
</reference>
<dbReference type="KEGG" id="qsa:O6P43_017276"/>